<dbReference type="InterPro" id="IPR015943">
    <property type="entry name" value="WD40/YVTN_repeat-like_dom_sf"/>
</dbReference>
<evidence type="ECO:0000313" key="3">
    <source>
        <dbReference type="WBParaSite" id="SBAD_0001024601-mRNA-1"/>
    </source>
</evidence>
<evidence type="ECO:0000256" key="1">
    <source>
        <dbReference type="ARBA" id="ARBA00022574"/>
    </source>
</evidence>
<evidence type="ECO:0000256" key="2">
    <source>
        <dbReference type="ARBA" id="ARBA00022737"/>
    </source>
</evidence>
<organism evidence="3">
    <name type="scientific">Soboliphyme baturini</name>
    <dbReference type="NCBI Taxonomy" id="241478"/>
    <lineage>
        <taxon>Eukaryota</taxon>
        <taxon>Metazoa</taxon>
        <taxon>Ecdysozoa</taxon>
        <taxon>Nematoda</taxon>
        <taxon>Enoplea</taxon>
        <taxon>Dorylaimia</taxon>
        <taxon>Dioctophymatida</taxon>
        <taxon>Dioctophymatoidea</taxon>
        <taxon>Soboliphymatidae</taxon>
        <taxon>Soboliphyme</taxon>
    </lineage>
</organism>
<keyword evidence="2" id="KW-0677">Repeat</keyword>
<dbReference type="InterPro" id="IPR050853">
    <property type="entry name" value="WD_repeat_DNA-damage-binding"/>
</dbReference>
<dbReference type="InterPro" id="IPR036322">
    <property type="entry name" value="WD40_repeat_dom_sf"/>
</dbReference>
<keyword evidence="1" id="KW-0853">WD repeat</keyword>
<dbReference type="PANTHER" id="PTHR14773">
    <property type="entry name" value="WD REPEAT-CONTAINING PROTEIN 76"/>
    <property type="match status" value="1"/>
</dbReference>
<dbReference type="SUPFAM" id="SSF50978">
    <property type="entry name" value="WD40 repeat-like"/>
    <property type="match status" value="1"/>
</dbReference>
<name>A0A183J1Z7_9BILA</name>
<dbReference type="PANTHER" id="PTHR14773:SF0">
    <property type="entry name" value="WD REPEAT-CONTAINING PROTEIN 76"/>
    <property type="match status" value="1"/>
</dbReference>
<dbReference type="GO" id="GO:0005634">
    <property type="term" value="C:nucleus"/>
    <property type="evidence" value="ECO:0007669"/>
    <property type="project" value="TreeGrafter"/>
</dbReference>
<accession>A0A183J1Z7</accession>
<reference evidence="3" key="1">
    <citation type="submission" date="2016-06" db="UniProtKB">
        <authorList>
            <consortium name="WormBaseParasite"/>
        </authorList>
    </citation>
    <scope>IDENTIFICATION</scope>
</reference>
<sequence length="216" mass="24657">LFFLNFNVCIGFKGIAIRHSSDWEKRPAGELKISETLLAYEHEDSETVASERDAADYAKFLGAFQNENWYIETLRQPATNYHEDVSESDVWHFKPHVGPINGLAISNEDGDHMYTCSFDGSTRMMDINKGYFEEVFVDEEDLCKSVELIAPKQLAIALHSGDVLLADCRIPPYMHHKLKLGHPRLRTVSIHPLHRDYFCTASANGYERKNTSLFSL</sequence>
<dbReference type="AlphaFoldDB" id="A0A183J1Z7"/>
<dbReference type="WBParaSite" id="SBAD_0001024601-mRNA-1">
    <property type="protein sequence ID" value="SBAD_0001024601-mRNA-1"/>
    <property type="gene ID" value="SBAD_0001024601"/>
</dbReference>
<dbReference type="GO" id="GO:2000001">
    <property type="term" value="P:regulation of DNA damage checkpoint"/>
    <property type="evidence" value="ECO:0007669"/>
    <property type="project" value="TreeGrafter"/>
</dbReference>
<dbReference type="Gene3D" id="2.130.10.10">
    <property type="entry name" value="YVTN repeat-like/Quinoprotein amine dehydrogenase"/>
    <property type="match status" value="1"/>
</dbReference>
<dbReference type="GO" id="GO:0003677">
    <property type="term" value="F:DNA binding"/>
    <property type="evidence" value="ECO:0007669"/>
    <property type="project" value="TreeGrafter"/>
</dbReference>
<protein>
    <submittedName>
        <fullName evidence="3">WD_REPEATS_REGION domain-containing protein</fullName>
    </submittedName>
</protein>
<proteinExistence type="predicted"/>